<evidence type="ECO:0000256" key="5">
    <source>
        <dbReference type="ARBA" id="ARBA00022598"/>
    </source>
</evidence>
<dbReference type="EMBL" id="UGYW01000002">
    <property type="protein sequence ID" value="SUJ05272.1"/>
    <property type="molecule type" value="Genomic_DNA"/>
</dbReference>
<evidence type="ECO:0000313" key="12">
    <source>
        <dbReference type="Proteomes" id="UP000254893"/>
    </source>
</evidence>
<evidence type="ECO:0000256" key="2">
    <source>
        <dbReference type="ARBA" id="ARBA00010897"/>
    </source>
</evidence>
<dbReference type="NCBIfam" id="TIGR01514">
    <property type="entry name" value="NAPRTase"/>
    <property type="match status" value="1"/>
</dbReference>
<evidence type="ECO:0000256" key="7">
    <source>
        <dbReference type="HAMAP-Rule" id="MF_00570"/>
    </source>
</evidence>
<dbReference type="PANTHER" id="PTHR11098:SF1">
    <property type="entry name" value="NICOTINATE PHOSPHORIBOSYLTRANSFERASE"/>
    <property type="match status" value="1"/>
</dbReference>
<comment type="similarity">
    <text evidence="2 7 8">Belongs to the NAPRTase family.</text>
</comment>
<dbReference type="EC" id="6.3.4.21" evidence="3 7"/>
<proteinExistence type="inferred from homology"/>
<keyword evidence="11" id="KW-0328">Glycosyltransferase</keyword>
<evidence type="ECO:0000259" key="10">
    <source>
        <dbReference type="Pfam" id="PF17767"/>
    </source>
</evidence>
<dbReference type="Gene3D" id="3.20.140.10">
    <property type="entry name" value="nicotinate phosphoribosyltransferase"/>
    <property type="match status" value="1"/>
</dbReference>
<evidence type="ECO:0000256" key="8">
    <source>
        <dbReference type="RuleBase" id="RU003838"/>
    </source>
</evidence>
<dbReference type="InterPro" id="IPR007229">
    <property type="entry name" value="Nic_PRibTrfase-Fam"/>
</dbReference>
<dbReference type="SUPFAM" id="SSF51690">
    <property type="entry name" value="Nicotinate/Quinolinate PRTase C-terminal domain-like"/>
    <property type="match status" value="1"/>
</dbReference>
<keyword evidence="5 7" id="KW-0436">Ligase</keyword>
<dbReference type="InterPro" id="IPR036068">
    <property type="entry name" value="Nicotinate_pribotase-like_C"/>
</dbReference>
<dbReference type="NCBIfam" id="NF003704">
    <property type="entry name" value="PRK05321.1"/>
    <property type="match status" value="1"/>
</dbReference>
<keyword evidence="6 7" id="KW-0662">Pyridine nucleotide biosynthesis</keyword>
<dbReference type="HAMAP" id="MF_00570">
    <property type="entry name" value="NAPRTase"/>
    <property type="match status" value="1"/>
</dbReference>
<dbReference type="Pfam" id="PF17767">
    <property type="entry name" value="NAPRTase_N"/>
    <property type="match status" value="1"/>
</dbReference>
<sequence length="609" mass="70181">MAKLISILDNDFYKFTMQFAVVKLFPKARARYQFINRGQHKFPPGFDKLLTEAIHEMAKLKLTKSEKSFFAENCPYIDPTYFDFLEGYRYDPDEVTVLQQGTDISVTIEGYWYRTILWEVPIMSLICELFYEATGAQRLEDEEVISIAKEKILKYDKLGITIADFGTRRRHSYYVHNLVVETLKKYGQGTFIGSSNVHLAQVHKIKPIGTHAHEWFMFHAAKYGYKMANHLGLEHWSDVYRGDLGIALADTYTTDVFFKQFDKKLTKLFDGVRHDSGDPLVFADKTIAHYVRNGINPLSKTITFSDGLDYDKVEKISAYCKGKIGYSFGIGTNFTNDAGLPAMNIVLKMTEAYPEEGEWTPVIKLSDEPKKHTGDPESIYLAKKNTNDRRLMNRDVYGEALQDYFATGETLSPLLLHSSYGDIEEMPVDIFFREEEDFTELEFIALSLCDGKVLDVGAGTGVHALYLQQKGFEVEALEISETASHIMKQRGIDTIINDDIFNVKDQKYNTLLFLMNGIGLAGDLEGFRRLLRHTKSLLDDRGQLLFDSSDISYLYEEYHIKKPDYYFGEINYQYEYRGVKGVPFKWLYLDQQTLIKVAREENWVVQILF</sequence>
<dbReference type="InterPro" id="IPR006406">
    <property type="entry name" value="Nic_PRibTrfase"/>
</dbReference>
<dbReference type="Gene3D" id="3.40.50.150">
    <property type="entry name" value="Vaccinia Virus protein VP39"/>
    <property type="match status" value="1"/>
</dbReference>
<evidence type="ECO:0000313" key="11">
    <source>
        <dbReference type="EMBL" id="SUJ05272.1"/>
    </source>
</evidence>
<evidence type="ECO:0000259" key="9">
    <source>
        <dbReference type="Pfam" id="PF04095"/>
    </source>
</evidence>
<comment type="PTM">
    <text evidence="7 8">Transiently phosphorylated on a His residue during the reaction cycle. Phosphorylation strongly increases the affinity for substrates and increases the rate of nicotinate D-ribonucleotide production. Dephosphorylation regenerates the low-affinity form of the enzyme, leading to product release.</text>
</comment>
<comment type="pathway">
    <text evidence="1 7 8">Cofactor biosynthesis; NAD(+) biosynthesis; nicotinate D-ribonucleotide from nicotinate: step 1/1.</text>
</comment>
<name>A0A380BQJ4_SPHSI</name>
<comment type="catalytic activity">
    <reaction evidence="7 8">
        <text>5-phospho-alpha-D-ribose 1-diphosphate + nicotinate + ATP + H2O = nicotinate beta-D-ribonucleotide + ADP + phosphate + diphosphate</text>
        <dbReference type="Rhea" id="RHEA:36163"/>
        <dbReference type="ChEBI" id="CHEBI:15377"/>
        <dbReference type="ChEBI" id="CHEBI:30616"/>
        <dbReference type="ChEBI" id="CHEBI:32544"/>
        <dbReference type="ChEBI" id="CHEBI:33019"/>
        <dbReference type="ChEBI" id="CHEBI:43474"/>
        <dbReference type="ChEBI" id="CHEBI:57502"/>
        <dbReference type="ChEBI" id="CHEBI:58017"/>
        <dbReference type="ChEBI" id="CHEBI:456216"/>
        <dbReference type="EC" id="6.3.4.21"/>
    </reaction>
</comment>
<dbReference type="Pfam" id="PF13489">
    <property type="entry name" value="Methyltransf_23"/>
    <property type="match status" value="1"/>
</dbReference>
<evidence type="ECO:0000256" key="3">
    <source>
        <dbReference type="ARBA" id="ARBA00013236"/>
    </source>
</evidence>
<dbReference type="GO" id="GO:0016757">
    <property type="term" value="F:glycosyltransferase activity"/>
    <property type="evidence" value="ECO:0007669"/>
    <property type="project" value="UniProtKB-KW"/>
</dbReference>
<dbReference type="SUPFAM" id="SSF54675">
    <property type="entry name" value="Nicotinate/Quinolinate PRTase N-terminal domain-like"/>
    <property type="match status" value="1"/>
</dbReference>
<feature type="domain" description="Nicotinate phosphoribosyltransferase N-terminal" evidence="10">
    <location>
        <begin position="8"/>
        <end position="126"/>
    </location>
</feature>
<keyword evidence="11" id="KW-0808">Transferase</keyword>
<feature type="domain" description="Nicotinate/nicotinamide phosphoribosyltransferase" evidence="9">
    <location>
        <begin position="161"/>
        <end position="384"/>
    </location>
</feature>
<evidence type="ECO:0000256" key="6">
    <source>
        <dbReference type="ARBA" id="ARBA00022642"/>
    </source>
</evidence>
<keyword evidence="4 7" id="KW-0597">Phosphoprotein</keyword>
<evidence type="ECO:0000256" key="4">
    <source>
        <dbReference type="ARBA" id="ARBA00022553"/>
    </source>
</evidence>
<dbReference type="Pfam" id="PF04095">
    <property type="entry name" value="NAPRTase"/>
    <property type="match status" value="1"/>
</dbReference>
<dbReference type="CDD" id="cd02440">
    <property type="entry name" value="AdoMet_MTases"/>
    <property type="match status" value="1"/>
</dbReference>
<evidence type="ECO:0000256" key="1">
    <source>
        <dbReference type="ARBA" id="ARBA00004952"/>
    </source>
</evidence>
<dbReference type="GO" id="GO:0005829">
    <property type="term" value="C:cytosol"/>
    <property type="evidence" value="ECO:0007669"/>
    <property type="project" value="TreeGrafter"/>
</dbReference>
<gene>
    <name evidence="11" type="primary">pncB2</name>
    <name evidence="7" type="synonym">pncB</name>
    <name evidence="11" type="ORF">NCTC11388_01542</name>
</gene>
<dbReference type="InterPro" id="IPR029063">
    <property type="entry name" value="SAM-dependent_MTases_sf"/>
</dbReference>
<reference evidence="11 12" key="1">
    <citation type="submission" date="2018-06" db="EMBL/GenBank/DDBJ databases">
        <authorList>
            <consortium name="Pathogen Informatics"/>
            <person name="Doyle S."/>
        </authorList>
    </citation>
    <scope>NUCLEOTIDE SEQUENCE [LARGE SCALE GENOMIC DNA]</scope>
    <source>
        <strain evidence="11 12">NCTC11388</strain>
    </source>
</reference>
<dbReference type="PANTHER" id="PTHR11098">
    <property type="entry name" value="NICOTINATE PHOSPHORIBOSYLTRANSFERASE"/>
    <property type="match status" value="1"/>
</dbReference>
<dbReference type="UniPathway" id="UPA00253">
    <property type="reaction ID" value="UER00457"/>
</dbReference>
<dbReference type="GO" id="GO:0004516">
    <property type="term" value="F:nicotinate phosphoribosyltransferase activity"/>
    <property type="evidence" value="ECO:0007669"/>
    <property type="project" value="UniProtKB-UniRule"/>
</dbReference>
<dbReference type="InterPro" id="IPR040727">
    <property type="entry name" value="NAPRTase_N"/>
</dbReference>
<organism evidence="11 12">
    <name type="scientific">Sphingobacterium spiritivorum</name>
    <name type="common">Flavobacterium spiritivorum</name>
    <dbReference type="NCBI Taxonomy" id="258"/>
    <lineage>
        <taxon>Bacteria</taxon>
        <taxon>Pseudomonadati</taxon>
        <taxon>Bacteroidota</taxon>
        <taxon>Sphingobacteriia</taxon>
        <taxon>Sphingobacteriales</taxon>
        <taxon>Sphingobacteriaceae</taxon>
        <taxon>Sphingobacterium</taxon>
    </lineage>
</organism>
<comment type="function">
    <text evidence="7 8">Catalyzes the synthesis of beta-nicotinate D-ribonucleotide from nicotinate and 5-phospho-D-ribose 1-phosphate at the expense of ATP.</text>
</comment>
<protein>
    <recommendedName>
        <fullName evidence="3 7">Nicotinate phosphoribosyltransferase</fullName>
        <shortName evidence="7">NAPRTase</shortName>
        <ecNumber evidence="3 7">6.3.4.21</ecNumber>
    </recommendedName>
</protein>
<dbReference type="SUPFAM" id="SSF53335">
    <property type="entry name" value="S-adenosyl-L-methionine-dependent methyltransferases"/>
    <property type="match status" value="1"/>
</dbReference>
<dbReference type="Proteomes" id="UP000254893">
    <property type="component" value="Unassembled WGS sequence"/>
</dbReference>
<accession>A0A380BQJ4</accession>
<feature type="modified residue" description="Phosphohistidine; by autocatalysis" evidence="7">
    <location>
        <position position="213"/>
    </location>
</feature>
<dbReference type="AlphaFoldDB" id="A0A380BQJ4"/>
<dbReference type="GO" id="GO:0034355">
    <property type="term" value="P:NAD+ biosynthetic process via the salvage pathway"/>
    <property type="evidence" value="ECO:0007669"/>
    <property type="project" value="TreeGrafter"/>
</dbReference>
<dbReference type="RefSeq" id="WP_258862079.1">
    <property type="nucleotide sequence ID" value="NZ_UGYW01000002.1"/>
</dbReference>
<dbReference type="InterPro" id="IPR041525">
    <property type="entry name" value="N/Namide_PRibTrfase"/>
</dbReference>